<name>A0AAN1T1V1_9PROT</name>
<protein>
    <submittedName>
        <fullName evidence="4">Sugar kinase</fullName>
    </submittedName>
</protein>
<dbReference type="Pfam" id="PF00294">
    <property type="entry name" value="PfkB"/>
    <property type="match status" value="1"/>
</dbReference>
<dbReference type="GO" id="GO:0016301">
    <property type="term" value="F:kinase activity"/>
    <property type="evidence" value="ECO:0007669"/>
    <property type="project" value="UniProtKB-KW"/>
</dbReference>
<evidence type="ECO:0000313" key="4">
    <source>
        <dbReference type="EMBL" id="BBJ00606.1"/>
    </source>
</evidence>
<sequence length="326" mass="35548">MLQFAPLNSAKVYAMHTLICGSMAYDTIMVFPDQFKKHILPEQIHILNVAFLVPEMRREFGGCAGNIAYNLKLLGGDPMIMATVGDDFSTYALRLQKLGLSQAYIRHISGSYTGQAFITTDLDDNQITAFHPGAMSFSEQNSVGDASNVSLGIVSPDGREGMLQHARQFHEAGIPWVFDPGQGMPMFGGDELLRFVEQADYVTVNDYEAQLLQDKTGKKIEELAKGTRAFIVTRGGEGSTIYADGKEIVIPCAKPTAVIDPTGCGDAYRAGLLHGIQQGWDWETTGRLASLLGTIKIASRGGQNHAPTKDELKAQFQQHFGFAVPL</sequence>
<dbReference type="InterPro" id="IPR002173">
    <property type="entry name" value="Carboh/pur_kinase_PfkB_CS"/>
</dbReference>
<dbReference type="KEGG" id="fku:FGKAn22_22980"/>
<evidence type="ECO:0000313" key="5">
    <source>
        <dbReference type="Proteomes" id="UP001319121"/>
    </source>
</evidence>
<dbReference type="Gene3D" id="3.40.1190.20">
    <property type="match status" value="1"/>
</dbReference>
<evidence type="ECO:0000259" key="3">
    <source>
        <dbReference type="Pfam" id="PF00294"/>
    </source>
</evidence>
<dbReference type="CDD" id="cd01942">
    <property type="entry name" value="ribokinase_group_A"/>
    <property type="match status" value="1"/>
</dbReference>
<feature type="domain" description="Carbohydrate kinase PfkB" evidence="3">
    <location>
        <begin position="49"/>
        <end position="308"/>
    </location>
</feature>
<dbReference type="InterPro" id="IPR029056">
    <property type="entry name" value="Ribokinase-like"/>
</dbReference>
<dbReference type="AlphaFoldDB" id="A0AAN1T1V1"/>
<dbReference type="PANTHER" id="PTHR10584:SF166">
    <property type="entry name" value="RIBOKINASE"/>
    <property type="match status" value="1"/>
</dbReference>
<reference evidence="4 5" key="1">
    <citation type="submission" date="2019-03" db="EMBL/GenBank/DDBJ databases">
        <title>Complete genome sequence of Ferrigenium kumadai strain An22, a microaerophilic iron-oxidizing bacterium isolated from a paddy field soil.</title>
        <authorList>
            <person name="Watanabe T."/>
            <person name="Asakawa S."/>
        </authorList>
    </citation>
    <scope>NUCLEOTIDE SEQUENCE [LARGE SCALE GENOMIC DNA]</scope>
    <source>
        <strain evidence="4 5">An22</strain>
    </source>
</reference>
<keyword evidence="5" id="KW-1185">Reference proteome</keyword>
<proteinExistence type="predicted"/>
<keyword evidence="1" id="KW-0808">Transferase</keyword>
<accession>A0AAN1T1V1</accession>
<dbReference type="Proteomes" id="UP001319121">
    <property type="component" value="Chromosome"/>
</dbReference>
<evidence type="ECO:0000256" key="2">
    <source>
        <dbReference type="ARBA" id="ARBA00022777"/>
    </source>
</evidence>
<evidence type="ECO:0000256" key="1">
    <source>
        <dbReference type="ARBA" id="ARBA00022679"/>
    </source>
</evidence>
<gene>
    <name evidence="4" type="ORF">FGKAn22_22980</name>
</gene>
<dbReference type="EMBL" id="AP019536">
    <property type="protein sequence ID" value="BBJ00606.1"/>
    <property type="molecule type" value="Genomic_DNA"/>
</dbReference>
<dbReference type="SUPFAM" id="SSF53613">
    <property type="entry name" value="Ribokinase-like"/>
    <property type="match status" value="1"/>
</dbReference>
<dbReference type="PROSITE" id="PS00583">
    <property type="entry name" value="PFKB_KINASES_1"/>
    <property type="match status" value="1"/>
</dbReference>
<dbReference type="InterPro" id="IPR011611">
    <property type="entry name" value="PfkB_dom"/>
</dbReference>
<keyword evidence="2 4" id="KW-0418">Kinase</keyword>
<dbReference type="PANTHER" id="PTHR10584">
    <property type="entry name" value="SUGAR KINASE"/>
    <property type="match status" value="1"/>
</dbReference>
<organism evidence="4 5">
    <name type="scientific">Ferrigenium kumadai</name>
    <dbReference type="NCBI Taxonomy" id="1682490"/>
    <lineage>
        <taxon>Bacteria</taxon>
        <taxon>Pseudomonadati</taxon>
        <taxon>Pseudomonadota</taxon>
        <taxon>Betaproteobacteria</taxon>
        <taxon>Nitrosomonadales</taxon>
        <taxon>Gallionellaceae</taxon>
        <taxon>Ferrigenium</taxon>
    </lineage>
</organism>